<dbReference type="InterPro" id="IPR025669">
    <property type="entry name" value="AAA_dom"/>
</dbReference>
<dbReference type="InterPro" id="IPR027417">
    <property type="entry name" value="P-loop_NTPase"/>
</dbReference>
<dbReference type="GO" id="GO:0004713">
    <property type="term" value="F:protein tyrosine kinase activity"/>
    <property type="evidence" value="ECO:0007669"/>
    <property type="project" value="UniProtKB-KW"/>
</dbReference>
<dbReference type="InterPro" id="IPR050445">
    <property type="entry name" value="Bact_polysacc_biosynth/exp"/>
</dbReference>
<feature type="domain" description="Tyrosine-protein kinase G-rich" evidence="22">
    <location>
        <begin position="389"/>
        <end position="470"/>
    </location>
</feature>
<proteinExistence type="inferred from homology"/>
<keyword evidence="11 19" id="KW-0472">Membrane</keyword>
<keyword evidence="3" id="KW-1003">Cell membrane</keyword>
<keyword evidence="12" id="KW-0829">Tyrosine-protein kinase</keyword>
<dbReference type="InterPro" id="IPR005702">
    <property type="entry name" value="Wzc-like_C"/>
</dbReference>
<keyword evidence="6 19" id="KW-0812">Transmembrane</keyword>
<comment type="caution">
    <text evidence="23">The sequence shown here is derived from an EMBL/GenBank/DDBJ whole genome shotgun (WGS) entry which is preliminary data.</text>
</comment>
<evidence type="ECO:0000256" key="7">
    <source>
        <dbReference type="ARBA" id="ARBA00022741"/>
    </source>
</evidence>
<gene>
    <name evidence="23" type="ORF">CR155_14655</name>
</gene>
<keyword evidence="18" id="KW-0175">Coiled coil</keyword>
<evidence type="ECO:0000313" key="24">
    <source>
        <dbReference type="Proteomes" id="UP000234328"/>
    </source>
</evidence>
<evidence type="ECO:0000256" key="8">
    <source>
        <dbReference type="ARBA" id="ARBA00022777"/>
    </source>
</evidence>
<evidence type="ECO:0000259" key="22">
    <source>
        <dbReference type="Pfam" id="PF13807"/>
    </source>
</evidence>
<dbReference type="Pfam" id="PF13807">
    <property type="entry name" value="GNVR"/>
    <property type="match status" value="1"/>
</dbReference>
<sequence length="745" mass="80798">MTTPNDNGTAALSELRENDDFDFLGLLDVIIEARWLIIFVALITAALGGIYAFLSQPVYQADSLIQVEQSQGTSTNLLSEMSSLFDVQSPASAEIEILRSRLVVGQAVDNLQLYISAGPHYLPFVGPWLAARANSLSNPGFMGFGGYVSGTEAIRLGHLDVPSQLEGQSLTVRVTANGYELRDSNGQKLVDGKVGVSAGFEFAGEAGQILINSLEGKPGAEFMVQRRSRLAMINGLQGGLVITEKGKQSGVLSLTLAGTDPARITRILNAVGSAYVRQNVERKAAEAEKSLAFLDDFLPELKRKMDEAAAKYTQFRDKHETFDLGTEGTLSLHTSVGLQTKLFELEQERRELSAQYTDVHPSLRVIDQKISAVKKEIAQITGQIKQLPDMEQQLLNLTRDVKVNGELYVNLLNSAQQLRLVKEGKVGNVRVVDTAVVPEFPIKPNRTMILTIAALFGLALGIGIALLRNMMRPGIKDPSDIESTLGMHVFATVPHSIPQSNLHKLASDRVPGSHVLAQISPKDPAIESLRSLRTALQFAMLDAANNIVMFTGPTPSIGKSFTSVNFAAVLGAANKRVLLIDADLRKGYINQYFGLERRNGLSELIAGSLPLEKVLHKNVVPNVDLLTTGVLPPNPAELLMSPMTLSILRDLSASYDVVLLDTSPVLAVSDAMALAPHAGTVFLLARAGVSTLGELEESSKRLLQAGTRVKGVVFNDQTVSTRRYGSKYGNYRYTNYEYEAEGPTT</sequence>
<evidence type="ECO:0000256" key="17">
    <source>
        <dbReference type="ARBA" id="ARBA00081049"/>
    </source>
</evidence>
<evidence type="ECO:0000256" key="2">
    <source>
        <dbReference type="ARBA" id="ARBA00008883"/>
    </source>
</evidence>
<evidence type="ECO:0000256" key="11">
    <source>
        <dbReference type="ARBA" id="ARBA00023136"/>
    </source>
</evidence>
<evidence type="ECO:0000256" key="4">
    <source>
        <dbReference type="ARBA" id="ARBA00022519"/>
    </source>
</evidence>
<dbReference type="OrthoDB" id="9808257at2"/>
<feature type="transmembrane region" description="Helical" evidence="19">
    <location>
        <begin position="35"/>
        <end position="54"/>
    </location>
</feature>
<dbReference type="Pfam" id="PF13614">
    <property type="entry name" value="AAA_31"/>
    <property type="match status" value="1"/>
</dbReference>
<dbReference type="NCBIfam" id="TIGR01007">
    <property type="entry name" value="eps_fam"/>
    <property type="match status" value="1"/>
</dbReference>
<comment type="catalytic activity">
    <reaction evidence="14">
        <text>L-tyrosyl-[protein] + ATP = O-phospho-L-tyrosyl-[protein] + ADP + H(+)</text>
        <dbReference type="Rhea" id="RHEA:10596"/>
        <dbReference type="Rhea" id="RHEA-COMP:10136"/>
        <dbReference type="Rhea" id="RHEA-COMP:20101"/>
        <dbReference type="ChEBI" id="CHEBI:15378"/>
        <dbReference type="ChEBI" id="CHEBI:30616"/>
        <dbReference type="ChEBI" id="CHEBI:46858"/>
        <dbReference type="ChEBI" id="CHEBI:61978"/>
        <dbReference type="ChEBI" id="CHEBI:456216"/>
    </reaction>
</comment>
<dbReference type="Pfam" id="PF02706">
    <property type="entry name" value="Wzz"/>
    <property type="match status" value="1"/>
</dbReference>
<dbReference type="Gene3D" id="3.40.50.300">
    <property type="entry name" value="P-loop containing nucleotide triphosphate hydrolases"/>
    <property type="match status" value="1"/>
</dbReference>
<evidence type="ECO:0000256" key="13">
    <source>
        <dbReference type="ARBA" id="ARBA00023169"/>
    </source>
</evidence>
<comment type="function">
    <text evidence="15">Probably involved in polymerization and/or export of exopolysaccharide EPS I which functions as a virulence factor. May be involved in an ATP-dependent process in the pathway for EPS I production, possibly export of the trimeric repeat units across the inner membrane or their polymerization.</text>
</comment>
<keyword evidence="5" id="KW-0808">Transferase</keyword>
<dbReference type="Pfam" id="PF23607">
    <property type="entry name" value="WZC_N"/>
    <property type="match status" value="1"/>
</dbReference>
<dbReference type="InterPro" id="IPR005700">
    <property type="entry name" value="EPS_ExoP-like"/>
</dbReference>
<feature type="domain" description="Polysaccharide chain length determinant N-terminal" evidence="20">
    <location>
        <begin position="19"/>
        <end position="111"/>
    </location>
</feature>
<dbReference type="FunFam" id="3.40.50.300:FF:000527">
    <property type="entry name" value="Tyrosine-protein kinase etk"/>
    <property type="match status" value="1"/>
</dbReference>
<dbReference type="PANTHER" id="PTHR32309:SF32">
    <property type="entry name" value="TYROSINE-PROTEIN KINASE ETK-RELATED"/>
    <property type="match status" value="1"/>
</dbReference>
<keyword evidence="13" id="KW-0270">Exopolysaccharide synthesis</keyword>
<evidence type="ECO:0000313" key="23">
    <source>
        <dbReference type="EMBL" id="PLC53041.1"/>
    </source>
</evidence>
<evidence type="ECO:0000256" key="6">
    <source>
        <dbReference type="ARBA" id="ARBA00022692"/>
    </source>
</evidence>
<dbReference type="GO" id="GO:0042802">
    <property type="term" value="F:identical protein binding"/>
    <property type="evidence" value="ECO:0007669"/>
    <property type="project" value="UniProtKB-ARBA"/>
</dbReference>
<keyword evidence="10 19" id="KW-1133">Transmembrane helix</keyword>
<dbReference type="EMBL" id="PDNV01000009">
    <property type="protein sequence ID" value="PLC53041.1"/>
    <property type="molecule type" value="Genomic_DNA"/>
</dbReference>
<dbReference type="RefSeq" id="WP_102070785.1">
    <property type="nucleotide sequence ID" value="NZ_PDNV01000009.1"/>
</dbReference>
<dbReference type="AlphaFoldDB" id="A0A2N4UDF6"/>
<evidence type="ECO:0000256" key="5">
    <source>
        <dbReference type="ARBA" id="ARBA00022679"/>
    </source>
</evidence>
<evidence type="ECO:0000259" key="20">
    <source>
        <dbReference type="Pfam" id="PF02706"/>
    </source>
</evidence>
<keyword evidence="8 23" id="KW-0418">Kinase</keyword>
<feature type="transmembrane region" description="Helical" evidence="19">
    <location>
        <begin position="448"/>
        <end position="467"/>
    </location>
</feature>
<dbReference type="InterPro" id="IPR032807">
    <property type="entry name" value="GNVR"/>
</dbReference>
<dbReference type="CDD" id="cd05387">
    <property type="entry name" value="BY-kinase"/>
    <property type="match status" value="1"/>
</dbReference>
<keyword evidence="9" id="KW-0067">ATP-binding</keyword>
<dbReference type="InterPro" id="IPR003856">
    <property type="entry name" value="LPS_length_determ_N"/>
</dbReference>
<dbReference type="GO" id="GO:0005524">
    <property type="term" value="F:ATP binding"/>
    <property type="evidence" value="ECO:0007669"/>
    <property type="project" value="UniProtKB-KW"/>
</dbReference>
<comment type="subcellular location">
    <subcellularLocation>
        <location evidence="1">Cell inner membrane</location>
        <topology evidence="1">Multi-pass membrane protein</topology>
    </subcellularLocation>
</comment>
<reference evidence="23 24" key="1">
    <citation type="submission" date="2017-10" db="EMBL/GenBank/DDBJ databases">
        <title>Two draft genome sequences of Pusillimonas sp. strains isolated from a nitrate- and radionuclide-contaminated groundwater in Russia.</title>
        <authorList>
            <person name="Grouzdev D.S."/>
            <person name="Tourova T.P."/>
            <person name="Goeva M.A."/>
            <person name="Babich T.L."/>
            <person name="Sokolova D.S."/>
            <person name="Abdullin R."/>
            <person name="Poltaraus A.B."/>
            <person name="Toshchakov S.V."/>
            <person name="Nazina T.N."/>
        </authorList>
    </citation>
    <scope>NUCLEOTIDE SEQUENCE [LARGE SCALE GENOMIC DNA]</scope>
    <source>
        <strain evidence="23 24">JR1/69-2-13</strain>
    </source>
</reference>
<dbReference type="SUPFAM" id="SSF52540">
    <property type="entry name" value="P-loop containing nucleoside triphosphate hydrolases"/>
    <property type="match status" value="1"/>
</dbReference>
<name>A0A2N4UDF6_9BURK</name>
<dbReference type="GO" id="GO:0000271">
    <property type="term" value="P:polysaccharide biosynthetic process"/>
    <property type="evidence" value="ECO:0007669"/>
    <property type="project" value="UniProtKB-KW"/>
</dbReference>
<protein>
    <recommendedName>
        <fullName evidence="16">Putative tyrosine-protein kinase EpsB</fullName>
    </recommendedName>
    <alternativeName>
        <fullName evidence="17">EPS I polysaccharide export protein EpsB</fullName>
    </alternativeName>
</protein>
<dbReference type="NCBIfam" id="TIGR01005">
    <property type="entry name" value="eps_transp_fam"/>
    <property type="match status" value="1"/>
</dbReference>
<dbReference type="Proteomes" id="UP000234328">
    <property type="component" value="Unassembled WGS sequence"/>
</dbReference>
<evidence type="ECO:0000256" key="1">
    <source>
        <dbReference type="ARBA" id="ARBA00004429"/>
    </source>
</evidence>
<dbReference type="GO" id="GO:0005886">
    <property type="term" value="C:plasma membrane"/>
    <property type="evidence" value="ECO:0007669"/>
    <property type="project" value="UniProtKB-SubCell"/>
</dbReference>
<evidence type="ECO:0000256" key="16">
    <source>
        <dbReference type="ARBA" id="ARBA00067833"/>
    </source>
</evidence>
<evidence type="ECO:0000256" key="19">
    <source>
        <dbReference type="SAM" id="Phobius"/>
    </source>
</evidence>
<feature type="coiled-coil region" evidence="18">
    <location>
        <begin position="298"/>
        <end position="355"/>
    </location>
</feature>
<evidence type="ECO:0000256" key="9">
    <source>
        <dbReference type="ARBA" id="ARBA00022840"/>
    </source>
</evidence>
<accession>A0A2N4UDF6</accession>
<keyword evidence="7" id="KW-0547">Nucleotide-binding</keyword>
<evidence type="ECO:0000256" key="14">
    <source>
        <dbReference type="ARBA" id="ARBA00053015"/>
    </source>
</evidence>
<evidence type="ECO:0000256" key="15">
    <source>
        <dbReference type="ARBA" id="ARBA00054296"/>
    </source>
</evidence>
<evidence type="ECO:0000256" key="12">
    <source>
        <dbReference type="ARBA" id="ARBA00023137"/>
    </source>
</evidence>
<keyword evidence="24" id="KW-1185">Reference proteome</keyword>
<comment type="similarity">
    <text evidence="2">Belongs to the etk/wzc family.</text>
</comment>
<feature type="domain" description="AAA" evidence="21">
    <location>
        <begin position="557"/>
        <end position="675"/>
    </location>
</feature>
<evidence type="ECO:0000256" key="18">
    <source>
        <dbReference type="SAM" id="Coils"/>
    </source>
</evidence>
<keyword evidence="4" id="KW-0997">Cell inner membrane</keyword>
<organism evidence="23 24">
    <name type="scientific">Pollutimonas nitritireducens</name>
    <dbReference type="NCBI Taxonomy" id="2045209"/>
    <lineage>
        <taxon>Bacteria</taxon>
        <taxon>Pseudomonadati</taxon>
        <taxon>Pseudomonadota</taxon>
        <taxon>Betaproteobacteria</taxon>
        <taxon>Burkholderiales</taxon>
        <taxon>Alcaligenaceae</taxon>
        <taxon>Pollutimonas</taxon>
    </lineage>
</organism>
<evidence type="ECO:0000259" key="21">
    <source>
        <dbReference type="Pfam" id="PF13614"/>
    </source>
</evidence>
<evidence type="ECO:0000256" key="10">
    <source>
        <dbReference type="ARBA" id="ARBA00022989"/>
    </source>
</evidence>
<dbReference type="PANTHER" id="PTHR32309">
    <property type="entry name" value="TYROSINE-PROTEIN KINASE"/>
    <property type="match status" value="1"/>
</dbReference>
<evidence type="ECO:0000256" key="3">
    <source>
        <dbReference type="ARBA" id="ARBA00022475"/>
    </source>
</evidence>